<comment type="caution">
    <text evidence="1">The sequence shown here is derived from an EMBL/GenBank/DDBJ whole genome shotgun (WGS) entry which is preliminary data.</text>
</comment>
<dbReference type="EMBL" id="JBBNAG010000007">
    <property type="protein sequence ID" value="KAK9119061.1"/>
    <property type="molecule type" value="Genomic_DNA"/>
</dbReference>
<organism evidence="1 2">
    <name type="scientific">Stephania cephalantha</name>
    <dbReference type="NCBI Taxonomy" id="152367"/>
    <lineage>
        <taxon>Eukaryota</taxon>
        <taxon>Viridiplantae</taxon>
        <taxon>Streptophyta</taxon>
        <taxon>Embryophyta</taxon>
        <taxon>Tracheophyta</taxon>
        <taxon>Spermatophyta</taxon>
        <taxon>Magnoliopsida</taxon>
        <taxon>Ranunculales</taxon>
        <taxon>Menispermaceae</taxon>
        <taxon>Menispermoideae</taxon>
        <taxon>Cissampelideae</taxon>
        <taxon>Stephania</taxon>
    </lineage>
</organism>
<reference evidence="1 2" key="1">
    <citation type="submission" date="2024-01" db="EMBL/GenBank/DDBJ databases">
        <title>Genome assemblies of Stephania.</title>
        <authorList>
            <person name="Yang L."/>
        </authorList>
    </citation>
    <scope>NUCLEOTIDE SEQUENCE [LARGE SCALE GENOMIC DNA]</scope>
    <source>
        <strain evidence="1">JXDWG</strain>
        <tissue evidence="1">Leaf</tissue>
    </source>
</reference>
<accession>A0AAP0IP15</accession>
<protein>
    <submittedName>
        <fullName evidence="1">Uncharacterized protein</fullName>
    </submittedName>
</protein>
<dbReference type="Proteomes" id="UP001419268">
    <property type="component" value="Unassembled WGS sequence"/>
</dbReference>
<keyword evidence="2" id="KW-1185">Reference proteome</keyword>
<proteinExistence type="predicted"/>
<sequence>MEGTSARYISPVSCRVYDKHENRSQYTLMKPAALGSVFWDEIWIPSIWQDRSL</sequence>
<dbReference type="AlphaFoldDB" id="A0AAP0IP15"/>
<evidence type="ECO:0000313" key="1">
    <source>
        <dbReference type="EMBL" id="KAK9119061.1"/>
    </source>
</evidence>
<name>A0AAP0IP15_9MAGN</name>
<evidence type="ECO:0000313" key="2">
    <source>
        <dbReference type="Proteomes" id="UP001419268"/>
    </source>
</evidence>
<gene>
    <name evidence="1" type="ORF">Scep_017154</name>
</gene>